<evidence type="ECO:0000313" key="2">
    <source>
        <dbReference type="Ensembl" id="ENSZLMP00000007685.1"/>
    </source>
</evidence>
<organism evidence="2 3">
    <name type="scientific">Zosterops lateralis melanops</name>
    <dbReference type="NCBI Taxonomy" id="1220523"/>
    <lineage>
        <taxon>Eukaryota</taxon>
        <taxon>Metazoa</taxon>
        <taxon>Chordata</taxon>
        <taxon>Craniata</taxon>
        <taxon>Vertebrata</taxon>
        <taxon>Euteleostomi</taxon>
        <taxon>Archelosauria</taxon>
        <taxon>Archosauria</taxon>
        <taxon>Dinosauria</taxon>
        <taxon>Saurischia</taxon>
        <taxon>Theropoda</taxon>
        <taxon>Coelurosauria</taxon>
        <taxon>Aves</taxon>
        <taxon>Neognathae</taxon>
        <taxon>Neoaves</taxon>
        <taxon>Telluraves</taxon>
        <taxon>Australaves</taxon>
        <taxon>Passeriformes</taxon>
        <taxon>Sylvioidea</taxon>
        <taxon>Zosteropidae</taxon>
        <taxon>Zosterops</taxon>
    </lineage>
</organism>
<sequence length="72" mass="8469">MNCHRPNFFSTSRSIVLTSPLNTHSKPKPPRTRTHYPHCRNNNPNPMSIFRSYNPNNLTWTHLFNTILPSQH</sequence>
<dbReference type="Ensembl" id="ENSZLMT00000007902.1">
    <property type="protein sequence ID" value="ENSZLMP00000007685.1"/>
    <property type="gene ID" value="ENSZLMG00000005437.1"/>
</dbReference>
<feature type="region of interest" description="Disordered" evidence="1">
    <location>
        <begin position="19"/>
        <end position="43"/>
    </location>
</feature>
<keyword evidence="3" id="KW-1185">Reference proteome</keyword>
<evidence type="ECO:0000313" key="3">
    <source>
        <dbReference type="Proteomes" id="UP000694401"/>
    </source>
</evidence>
<accession>A0A8D2P1X3</accession>
<dbReference type="AlphaFoldDB" id="A0A8D2P1X3"/>
<evidence type="ECO:0000256" key="1">
    <source>
        <dbReference type="SAM" id="MobiDB-lite"/>
    </source>
</evidence>
<dbReference type="Proteomes" id="UP000694401">
    <property type="component" value="Unassembled WGS sequence"/>
</dbReference>
<reference evidence="2" key="1">
    <citation type="submission" date="2025-08" db="UniProtKB">
        <authorList>
            <consortium name="Ensembl"/>
        </authorList>
    </citation>
    <scope>IDENTIFICATION</scope>
</reference>
<proteinExistence type="predicted"/>
<feature type="compositionally biased region" description="Basic residues" evidence="1">
    <location>
        <begin position="25"/>
        <end position="38"/>
    </location>
</feature>
<protein>
    <submittedName>
        <fullName evidence="2">Uncharacterized protein</fullName>
    </submittedName>
</protein>
<name>A0A8D2P1X3_ZOSLA</name>
<reference evidence="2" key="2">
    <citation type="submission" date="2025-09" db="UniProtKB">
        <authorList>
            <consortium name="Ensembl"/>
        </authorList>
    </citation>
    <scope>IDENTIFICATION</scope>
</reference>